<organism evidence="2 3">
    <name type="scientific">Acidithiobacillus ferrivorans</name>
    <dbReference type="NCBI Taxonomy" id="160808"/>
    <lineage>
        <taxon>Bacteria</taxon>
        <taxon>Pseudomonadati</taxon>
        <taxon>Pseudomonadota</taxon>
        <taxon>Acidithiobacillia</taxon>
        <taxon>Acidithiobacillales</taxon>
        <taxon>Acidithiobacillaceae</taxon>
        <taxon>Acidithiobacillus</taxon>
    </lineage>
</organism>
<comment type="caution">
    <text evidence="2">The sequence shown here is derived from an EMBL/GenBank/DDBJ whole genome shotgun (WGS) entry which is preliminary data.</text>
</comment>
<evidence type="ECO:0000313" key="3">
    <source>
        <dbReference type="Proteomes" id="UP000216779"/>
    </source>
</evidence>
<evidence type="ECO:0008006" key="4">
    <source>
        <dbReference type="Google" id="ProtNLM"/>
    </source>
</evidence>
<evidence type="ECO:0000313" key="2">
    <source>
        <dbReference type="EMBL" id="OYV71822.1"/>
    </source>
</evidence>
<keyword evidence="1" id="KW-0472">Membrane</keyword>
<evidence type="ECO:0000256" key="1">
    <source>
        <dbReference type="SAM" id="Phobius"/>
    </source>
</evidence>
<dbReference type="Pfam" id="PF20587">
    <property type="entry name" value="DUF6789"/>
    <property type="match status" value="1"/>
</dbReference>
<sequence length="159" mass="17058">MNMQCNTLGKGMIAGFVATIALSLLMIAKSVMGFMPDLNVIAMLSSMAHTYMGLPQTMLIGWMLHFAIGTIAWGILFVLLAPHLPGTNPIVKGLIFGTIAWLAMMIIVMPMAGAGVFGWKFGMRAPVATWMLHLVYGAVLGYVYGKLTVRSCSLTAESA</sequence>
<dbReference type="Proteomes" id="UP000216779">
    <property type="component" value="Unassembled WGS sequence"/>
</dbReference>
<protein>
    <recommendedName>
        <fullName evidence="4">DUF2938 domain-containing protein</fullName>
    </recommendedName>
</protein>
<dbReference type="EMBL" id="NCBC01000976">
    <property type="protein sequence ID" value="OYV71822.1"/>
    <property type="molecule type" value="Genomic_DNA"/>
</dbReference>
<keyword evidence="1" id="KW-0812">Transmembrane</keyword>
<keyword evidence="1" id="KW-1133">Transmembrane helix</keyword>
<proteinExistence type="predicted"/>
<reference evidence="2 3" key="1">
    <citation type="submission" date="2017-03" db="EMBL/GenBank/DDBJ databases">
        <title>Lifting the veil on microbial sulfur biogeochemistry in mining wastewaters.</title>
        <authorList>
            <person name="Kantor R.S."/>
            <person name="Colenbrander Nelson T."/>
            <person name="Marshall S."/>
            <person name="Bennett D."/>
            <person name="Apte S."/>
            <person name="Camacho D."/>
            <person name="Thomas B.C."/>
            <person name="Warren L.A."/>
            <person name="Banfield J.F."/>
        </authorList>
    </citation>
    <scope>NUCLEOTIDE SEQUENCE [LARGE SCALE GENOMIC DNA]</scope>
    <source>
        <strain evidence="2">21-59-9</strain>
    </source>
</reference>
<dbReference type="InterPro" id="IPR046739">
    <property type="entry name" value="DUF6789"/>
</dbReference>
<gene>
    <name evidence="2" type="ORF">B7Z70_15855</name>
</gene>
<accession>A0A257SF63</accession>
<feature type="transmembrane region" description="Helical" evidence="1">
    <location>
        <begin position="93"/>
        <end position="119"/>
    </location>
</feature>
<dbReference type="AlphaFoldDB" id="A0A257SF63"/>
<feature type="transmembrane region" description="Helical" evidence="1">
    <location>
        <begin position="57"/>
        <end position="81"/>
    </location>
</feature>
<name>A0A257SF63_9PROT</name>
<feature type="transmembrane region" description="Helical" evidence="1">
    <location>
        <begin position="125"/>
        <end position="144"/>
    </location>
</feature>